<evidence type="ECO:0000313" key="1">
    <source>
        <dbReference type="EMBL" id="GIM81313.1"/>
    </source>
</evidence>
<comment type="caution">
    <text evidence="1">The sequence shown here is derived from an EMBL/GenBank/DDBJ whole genome shotgun (WGS) entry which is preliminary data.</text>
</comment>
<reference evidence="1 2" key="1">
    <citation type="submission" date="2021-03" db="EMBL/GenBank/DDBJ databases">
        <title>Whole genome shotgun sequence of Salinispora arenicola NBRC 105043.</title>
        <authorList>
            <person name="Komaki H."/>
            <person name="Tamura T."/>
        </authorList>
    </citation>
    <scope>NUCLEOTIDE SEQUENCE [LARGE SCALE GENOMIC DNA]</scope>
    <source>
        <strain evidence="1 2">NBRC 105043</strain>
    </source>
</reference>
<gene>
    <name evidence="1" type="ORF">Sar04_01550</name>
</gene>
<accession>A0ABQ4JKA1</accession>
<sequence>MISITRFGEKQIGRQVSHAEPLIIHVTRYCGSWSTVPLPDPTWCFAACGRVFGVGRVDPRGIAPGR</sequence>
<keyword evidence="2" id="KW-1185">Reference proteome</keyword>
<evidence type="ECO:0000313" key="2">
    <source>
        <dbReference type="Proteomes" id="UP000677457"/>
    </source>
</evidence>
<protein>
    <submittedName>
        <fullName evidence="1">Uncharacterized protein</fullName>
    </submittedName>
</protein>
<organism evidence="1 2">
    <name type="scientific">Salinispora arenicola</name>
    <dbReference type="NCBI Taxonomy" id="168697"/>
    <lineage>
        <taxon>Bacteria</taxon>
        <taxon>Bacillati</taxon>
        <taxon>Actinomycetota</taxon>
        <taxon>Actinomycetes</taxon>
        <taxon>Micromonosporales</taxon>
        <taxon>Micromonosporaceae</taxon>
        <taxon>Salinispora</taxon>
    </lineage>
</organism>
<dbReference type="EMBL" id="BOQM01000001">
    <property type="protein sequence ID" value="GIM81313.1"/>
    <property type="molecule type" value="Genomic_DNA"/>
</dbReference>
<name>A0ABQ4JKA1_SALAC</name>
<proteinExistence type="predicted"/>
<dbReference type="Proteomes" id="UP000677457">
    <property type="component" value="Unassembled WGS sequence"/>
</dbReference>